<dbReference type="GeneID" id="103519365"/>
<sequence>MDYKFVFQRATNDGFPVVYKECECKSKANAEKSIRIKIQDVPTDLHEELVDFMVKYYLPDEPVARTTNVVGEPDSLETYKALFFTVLAQNLSLVAFLDKPDGTREIVGAQLYTVFSLDDPPLPEMPGVAIQKLKKFIYDIKSEELIVGLNLYQHLQDWGLCVSPTYRGWGIGEVILSTANDLGIQIGVRAILTIFTVINSQVLADRLGYKELNRIVYKEYKDEEGNLVFPGEDKTEAIRLMMLTF</sequence>
<dbReference type="GO" id="GO:0008080">
    <property type="term" value="F:N-acetyltransferase activity"/>
    <property type="evidence" value="ECO:0007669"/>
    <property type="project" value="TreeGrafter"/>
</dbReference>
<keyword evidence="1" id="KW-1185">Reference proteome</keyword>
<dbReference type="PANTHER" id="PTHR20905:SF32">
    <property type="entry name" value="ARYLALKYLAMINE N-ACETYLTRANSFERASE-LIKE 7, ISOFORM A"/>
    <property type="match status" value="1"/>
</dbReference>
<dbReference type="PaxDb" id="121845-A0A1S4ENB8"/>
<gene>
    <name evidence="2" type="primary">LOC103519365</name>
</gene>
<dbReference type="OrthoDB" id="6597514at2759"/>
<dbReference type="AlphaFoldDB" id="A0A1S4ENB8"/>
<proteinExistence type="predicted"/>
<organism evidence="1 2">
    <name type="scientific">Diaphorina citri</name>
    <name type="common">Asian citrus psyllid</name>
    <dbReference type="NCBI Taxonomy" id="121845"/>
    <lineage>
        <taxon>Eukaryota</taxon>
        <taxon>Metazoa</taxon>
        <taxon>Ecdysozoa</taxon>
        <taxon>Arthropoda</taxon>
        <taxon>Hexapoda</taxon>
        <taxon>Insecta</taxon>
        <taxon>Pterygota</taxon>
        <taxon>Neoptera</taxon>
        <taxon>Paraneoptera</taxon>
        <taxon>Hemiptera</taxon>
        <taxon>Sternorrhyncha</taxon>
        <taxon>Psylloidea</taxon>
        <taxon>Psyllidae</taxon>
        <taxon>Diaphorininae</taxon>
        <taxon>Diaphorina</taxon>
    </lineage>
</organism>
<evidence type="ECO:0000313" key="1">
    <source>
        <dbReference type="Proteomes" id="UP000079169"/>
    </source>
</evidence>
<dbReference type="Proteomes" id="UP000079169">
    <property type="component" value="Unplaced"/>
</dbReference>
<evidence type="ECO:0000313" key="2">
    <source>
        <dbReference type="RefSeq" id="XP_017303659.2"/>
    </source>
</evidence>
<dbReference type="InterPro" id="IPR016181">
    <property type="entry name" value="Acyl_CoA_acyltransferase"/>
</dbReference>
<dbReference type="KEGG" id="dci:103519365"/>
<reference evidence="2" key="1">
    <citation type="submission" date="2025-08" db="UniProtKB">
        <authorList>
            <consortium name="RefSeq"/>
        </authorList>
    </citation>
    <scope>IDENTIFICATION</scope>
</reference>
<accession>A0A1S4ENB8</accession>
<dbReference type="SUPFAM" id="SSF55729">
    <property type="entry name" value="Acyl-CoA N-acyltransferases (Nat)"/>
    <property type="match status" value="1"/>
</dbReference>
<dbReference type="PANTHER" id="PTHR20905">
    <property type="entry name" value="N-ACETYLTRANSFERASE-RELATED"/>
    <property type="match status" value="1"/>
</dbReference>
<protein>
    <submittedName>
        <fullName evidence="2">Uncharacterized protein LOC103519365</fullName>
    </submittedName>
</protein>
<dbReference type="Gene3D" id="3.40.630.30">
    <property type="match status" value="1"/>
</dbReference>
<dbReference type="STRING" id="121845.A0A1S4ENB8"/>
<name>A0A1S4ENB8_DIACI</name>
<dbReference type="RefSeq" id="XP_017303659.2">
    <property type="nucleotide sequence ID" value="XM_017448170.2"/>
</dbReference>